<dbReference type="Proteomes" id="UP001169719">
    <property type="component" value="Unassembled WGS sequence"/>
</dbReference>
<evidence type="ECO:0000256" key="2">
    <source>
        <dbReference type="SAM" id="MobiDB-lite"/>
    </source>
</evidence>
<organism evidence="7 8">
    <name type="scientific">Vibrio agarivorans</name>
    <dbReference type="NCBI Taxonomy" id="153622"/>
    <lineage>
        <taxon>Bacteria</taxon>
        <taxon>Pseudomonadati</taxon>
        <taxon>Pseudomonadota</taxon>
        <taxon>Gammaproteobacteria</taxon>
        <taxon>Vibrionales</taxon>
        <taxon>Vibrionaceae</taxon>
        <taxon>Vibrio</taxon>
    </lineage>
</organism>
<evidence type="ECO:0000313" key="7">
    <source>
        <dbReference type="EMBL" id="MDN2481501.1"/>
    </source>
</evidence>
<feature type="region of interest" description="Disordered" evidence="2">
    <location>
        <begin position="28"/>
        <end position="57"/>
    </location>
</feature>
<dbReference type="RefSeq" id="WP_289961606.1">
    <property type="nucleotide sequence ID" value="NZ_JAUEOZ010000001.1"/>
</dbReference>
<dbReference type="NCBIfam" id="TIGR01643">
    <property type="entry name" value="YD_repeat_2x"/>
    <property type="match status" value="4"/>
</dbReference>
<feature type="signal peptide" evidence="3">
    <location>
        <begin position="1"/>
        <end position="23"/>
    </location>
</feature>
<gene>
    <name evidence="7" type="ORF">QWJ08_08850</name>
</gene>
<keyword evidence="3" id="KW-0732">Signal</keyword>
<dbReference type="PANTHER" id="PTHR32305:SF15">
    <property type="entry name" value="PROTEIN RHSA-RELATED"/>
    <property type="match status" value="1"/>
</dbReference>
<dbReference type="NCBIfam" id="TIGR03696">
    <property type="entry name" value="Rhs_assc_core"/>
    <property type="match status" value="1"/>
</dbReference>
<evidence type="ECO:0000259" key="6">
    <source>
        <dbReference type="Pfam" id="PF25023"/>
    </source>
</evidence>
<dbReference type="PANTHER" id="PTHR32305">
    <property type="match status" value="1"/>
</dbReference>
<evidence type="ECO:0000256" key="1">
    <source>
        <dbReference type="ARBA" id="ARBA00022737"/>
    </source>
</evidence>
<comment type="caution">
    <text evidence="7">The sequence shown here is derived from an EMBL/GenBank/DDBJ whole genome shotgun (WGS) entry which is preliminary data.</text>
</comment>
<reference evidence="7" key="1">
    <citation type="submission" date="2024-05" db="EMBL/GenBank/DDBJ databases">
        <title>Genome Sequences of Four Agar- Degrading Marine Bacteria.</title>
        <authorList>
            <person name="Phillips E.K."/>
            <person name="Shaffer J.C."/>
            <person name="Henson M.W."/>
            <person name="Temperton B."/>
            <person name="Thrash C.J."/>
            <person name="Martin M.O."/>
        </authorList>
    </citation>
    <scope>NUCLEOTIDE SEQUENCE</scope>
    <source>
        <strain evidence="7">EKP203</strain>
    </source>
</reference>
<feature type="domain" description="Teneurin-like YD-shell" evidence="6">
    <location>
        <begin position="485"/>
        <end position="600"/>
    </location>
</feature>
<protein>
    <submittedName>
        <fullName evidence="7">RHS repeat-associated core domain-containing protein</fullName>
    </submittedName>
</protein>
<dbReference type="InterPro" id="IPR001826">
    <property type="entry name" value="RHS"/>
</dbReference>
<dbReference type="InterPro" id="IPR006530">
    <property type="entry name" value="YD"/>
</dbReference>
<keyword evidence="1" id="KW-0677">Repeat</keyword>
<accession>A0ABT7Y0G9</accession>
<dbReference type="Pfam" id="PF05593">
    <property type="entry name" value="RHS_repeat"/>
    <property type="match status" value="1"/>
</dbReference>
<dbReference type="Gene3D" id="2.180.10.10">
    <property type="entry name" value="RHS repeat-associated core"/>
    <property type="match status" value="2"/>
</dbReference>
<keyword evidence="8" id="KW-1185">Reference proteome</keyword>
<dbReference type="InterPro" id="IPR045351">
    <property type="entry name" value="DUF6531"/>
</dbReference>
<sequence>MQISVKRILILFLSALLCTSAWAADRDNDNSTHNGPSGPDMPSDPVNEPDHPCSSTGSPVYLATRSLVWSDTDVVINGLMPIEVTRTYHAFDTTPGIFGVGWYERCERKLFSTVSVSMSQDGAPSIEHKYVYKSADGRTIEFDQASNGFFYPALSDLEHQFKVLPGSEPRLIYPDGSYELYDNRGYLLKVADNNHNLLSYHYGQGGELVEISNNTGQVIYLGYNANGFVSDISDHTGRQWSYVYNDNGTLAAVMNPLGDSYQYFYSDYVPPYTKEVYSLLTQVVDESGVTKLSVTYEQGKVKTYTEGENIYTYTEHGSYIEKRDLRDSVWQYWLDDSGRIVKQREPNGGYTYKNFNDKGLVNSYTDPMGITQYRTYDTQDRLMTVTVSSGDESLGDTKLEYEANLPWPIAQTSFGGKTHRYSYDDFGNATTITDPSGVVSHLKYDGFGNMVEFVDGLGHKTQWHYSPITGQIESQVSPIGATTQYRFDDLNRLKQIINPEGQSTTIEHDQLDRVTRVTDALGHSTTMTYDSASRLLSVTTANGGVESYQYDDHGRLLAKTTYDGGKTYYAYRNDNMLVRQTQPNGAEFAYTYDAAKRVVSFDHIDGVINYSYNLRNQLLSVSNGITVTYNYDDFGRLIQEDTDGQGLIVDYNLDGQMVGLENGNIAQTYTLDANGNITEIDINGQSQRLTYDKINRLIELQQVNGTSTHYDYDSSSRLTKLDHGLEGAQYQYTHDLNGQILSIDNGLDKTQYRYDDNKRLISAVSPLINEQFEYDSLGNRVDLSTIYNSANQLLEDRAWVYSYDANGNLVSKVSKLDISEYLYSYTNLNQLKSVQYNQEGTLIHTGEYEYDPLGRRVQKKVTQSLGDVKETSFVWSGSQMIQETVDGVTYDYQWLPGAYSPVSQVNDGEIAVYHHDHLATPKVMTNENGDVAWQAEYSAFGEILSEQAKGHNLIRFSGQYQDRESDLNYNYFRNYDYLTGRYVQKDPVGLIGGINTYLYVESDPVNLRDPLGLYPDLPVVPPIPAKELYSEAVKDAISQENEKAKYEACRVNKAANIVSGKGGSLIYQPHAKVACTAVELTTKVVDMTVCEGLNYDFDDYFH</sequence>
<dbReference type="InterPro" id="IPR031325">
    <property type="entry name" value="RHS_repeat"/>
</dbReference>
<dbReference type="Pfam" id="PF25023">
    <property type="entry name" value="TEN_YD-shell"/>
    <property type="match status" value="2"/>
</dbReference>
<feature type="domain" description="RHS protein conserved region" evidence="4">
    <location>
        <begin position="913"/>
        <end position="946"/>
    </location>
</feature>
<evidence type="ECO:0000313" key="8">
    <source>
        <dbReference type="Proteomes" id="UP001169719"/>
    </source>
</evidence>
<dbReference type="Pfam" id="PF03527">
    <property type="entry name" value="RHS"/>
    <property type="match status" value="1"/>
</dbReference>
<evidence type="ECO:0000259" key="5">
    <source>
        <dbReference type="Pfam" id="PF20148"/>
    </source>
</evidence>
<dbReference type="PRINTS" id="PR00394">
    <property type="entry name" value="RHSPROTEIN"/>
</dbReference>
<feature type="domain" description="DUF6531" evidence="5">
    <location>
        <begin position="57"/>
        <end position="142"/>
    </location>
</feature>
<feature type="domain" description="Teneurin-like YD-shell" evidence="6">
    <location>
        <begin position="749"/>
        <end position="862"/>
    </location>
</feature>
<feature type="chain" id="PRO_5047335040" evidence="3">
    <location>
        <begin position="24"/>
        <end position="1102"/>
    </location>
</feature>
<dbReference type="InterPro" id="IPR050708">
    <property type="entry name" value="T6SS_VgrG/RHS"/>
</dbReference>
<evidence type="ECO:0000256" key="3">
    <source>
        <dbReference type="SAM" id="SignalP"/>
    </source>
</evidence>
<dbReference type="EMBL" id="JAUEOZ010000001">
    <property type="protein sequence ID" value="MDN2481501.1"/>
    <property type="molecule type" value="Genomic_DNA"/>
</dbReference>
<dbReference type="InterPro" id="IPR022385">
    <property type="entry name" value="Rhs_assc_core"/>
</dbReference>
<dbReference type="InterPro" id="IPR056823">
    <property type="entry name" value="TEN-like_YD-shell"/>
</dbReference>
<dbReference type="Pfam" id="PF20148">
    <property type="entry name" value="DUF6531"/>
    <property type="match status" value="1"/>
</dbReference>
<proteinExistence type="predicted"/>
<name>A0ABT7Y0G9_9VIBR</name>
<evidence type="ECO:0000259" key="4">
    <source>
        <dbReference type="Pfam" id="PF03527"/>
    </source>
</evidence>